<evidence type="ECO:0000259" key="1">
    <source>
        <dbReference type="Pfam" id="PF11396"/>
    </source>
</evidence>
<dbReference type="Gene3D" id="3.40.1420.30">
    <property type="match status" value="1"/>
</dbReference>
<sequence>MKYLKLILLILILNVNIYSQTMTENSLPLRAKNFLNINFPGNNIESVSLYQNGGGYEVDIDFGYKFIFYNTGLWKKISIINDETKNIGIPRSCIHKSMVNVIDNEYPHSKITDIERRDKNFIIKLDDKYLIEITGYGIIISQENLETAQTASTN</sequence>
<protein>
    <recommendedName>
        <fullName evidence="1">Putative beta-lactamase-inhibitor-like PepSY-like domain-containing protein</fullName>
    </recommendedName>
</protein>
<dbReference type="AlphaFoldDB" id="A0A0G4K3E0"/>
<gene>
    <name evidence="2" type="ORF">BRSU_0081</name>
</gene>
<reference evidence="3" key="1">
    <citation type="submission" date="2015-04" db="EMBL/GenBank/DDBJ databases">
        <authorList>
            <person name="Mushtaq Mamoona"/>
        </authorList>
    </citation>
    <scope>NUCLEOTIDE SEQUENCE [LARGE SCALE GENOMIC DNA]</scope>
    <source>
        <strain evidence="3">AN4859/03</strain>
    </source>
</reference>
<accession>A0A0G4K3E0</accession>
<dbReference type="EMBL" id="CVLB01000001">
    <property type="protein sequence ID" value="CRF31395.1"/>
    <property type="molecule type" value="Genomic_DNA"/>
</dbReference>
<organism evidence="2 3">
    <name type="scientific">Brachyspira suanatina</name>
    <dbReference type="NCBI Taxonomy" id="381802"/>
    <lineage>
        <taxon>Bacteria</taxon>
        <taxon>Pseudomonadati</taxon>
        <taxon>Spirochaetota</taxon>
        <taxon>Spirochaetia</taxon>
        <taxon>Brachyspirales</taxon>
        <taxon>Brachyspiraceae</taxon>
        <taxon>Brachyspira</taxon>
    </lineage>
</organism>
<evidence type="ECO:0000313" key="3">
    <source>
        <dbReference type="Proteomes" id="UP000043763"/>
    </source>
</evidence>
<dbReference type="SUPFAM" id="SSF160574">
    <property type="entry name" value="BT0923-like"/>
    <property type="match status" value="1"/>
</dbReference>
<dbReference type="RefSeq" id="WP_048593282.1">
    <property type="nucleotide sequence ID" value="NZ_CVLB01000001.1"/>
</dbReference>
<dbReference type="Pfam" id="PF11396">
    <property type="entry name" value="PepSY_like"/>
    <property type="match status" value="1"/>
</dbReference>
<evidence type="ECO:0000313" key="2">
    <source>
        <dbReference type="EMBL" id="CRF31395.1"/>
    </source>
</evidence>
<feature type="domain" description="Putative beta-lactamase-inhibitor-like PepSY-like" evidence="1">
    <location>
        <begin position="55"/>
        <end position="140"/>
    </location>
</feature>
<dbReference type="InterPro" id="IPR021533">
    <property type="entry name" value="PepSY-like"/>
</dbReference>
<dbReference type="Proteomes" id="UP000043763">
    <property type="component" value="Unassembled WGS sequence"/>
</dbReference>
<name>A0A0G4K3E0_9SPIR</name>
<keyword evidence="3" id="KW-1185">Reference proteome</keyword>
<proteinExistence type="predicted"/>
<dbReference type="OrthoDB" id="307827at2"/>